<reference evidence="2 3" key="1">
    <citation type="journal article" date="2021" name="Elife">
        <title>Chloroplast acquisition without the gene transfer in kleptoplastic sea slugs, Plakobranchus ocellatus.</title>
        <authorList>
            <person name="Maeda T."/>
            <person name="Takahashi S."/>
            <person name="Yoshida T."/>
            <person name="Shimamura S."/>
            <person name="Takaki Y."/>
            <person name="Nagai Y."/>
            <person name="Toyoda A."/>
            <person name="Suzuki Y."/>
            <person name="Arimoto A."/>
            <person name="Ishii H."/>
            <person name="Satoh N."/>
            <person name="Nishiyama T."/>
            <person name="Hasebe M."/>
            <person name="Maruyama T."/>
            <person name="Minagawa J."/>
            <person name="Obokata J."/>
            <person name="Shigenobu S."/>
        </authorList>
    </citation>
    <scope>NUCLEOTIDE SEQUENCE [LARGE SCALE GENOMIC DNA]</scope>
</reference>
<gene>
    <name evidence="2" type="ORF">PoB_006814900</name>
</gene>
<dbReference type="AlphaFoldDB" id="A0AAV4DBR9"/>
<evidence type="ECO:0000313" key="2">
    <source>
        <dbReference type="EMBL" id="GFO41644.1"/>
    </source>
</evidence>
<protein>
    <submittedName>
        <fullName evidence="2">Uncharacterized protein</fullName>
    </submittedName>
</protein>
<feature type="region of interest" description="Disordered" evidence="1">
    <location>
        <begin position="1"/>
        <end position="25"/>
    </location>
</feature>
<sequence>MTTMLKQNVRLGGNKKGSLSGSTSSLESTVTFGVMVAVGENNIGSLGSHLFFPAVGCELTSATISLGQKKNKTRIKKAEAAQQRKGDMS</sequence>
<evidence type="ECO:0000313" key="3">
    <source>
        <dbReference type="Proteomes" id="UP000735302"/>
    </source>
</evidence>
<keyword evidence="3" id="KW-1185">Reference proteome</keyword>
<proteinExistence type="predicted"/>
<feature type="compositionally biased region" description="Low complexity" evidence="1">
    <location>
        <begin position="16"/>
        <end position="25"/>
    </location>
</feature>
<comment type="caution">
    <text evidence="2">The sequence shown here is derived from an EMBL/GenBank/DDBJ whole genome shotgun (WGS) entry which is preliminary data.</text>
</comment>
<evidence type="ECO:0000256" key="1">
    <source>
        <dbReference type="SAM" id="MobiDB-lite"/>
    </source>
</evidence>
<name>A0AAV4DBR9_9GAST</name>
<accession>A0AAV4DBR9</accession>
<dbReference type="EMBL" id="BLXT01007705">
    <property type="protein sequence ID" value="GFO41644.1"/>
    <property type="molecule type" value="Genomic_DNA"/>
</dbReference>
<dbReference type="Proteomes" id="UP000735302">
    <property type="component" value="Unassembled WGS sequence"/>
</dbReference>
<organism evidence="2 3">
    <name type="scientific">Plakobranchus ocellatus</name>
    <dbReference type="NCBI Taxonomy" id="259542"/>
    <lineage>
        <taxon>Eukaryota</taxon>
        <taxon>Metazoa</taxon>
        <taxon>Spiralia</taxon>
        <taxon>Lophotrochozoa</taxon>
        <taxon>Mollusca</taxon>
        <taxon>Gastropoda</taxon>
        <taxon>Heterobranchia</taxon>
        <taxon>Euthyneura</taxon>
        <taxon>Panpulmonata</taxon>
        <taxon>Sacoglossa</taxon>
        <taxon>Placobranchoidea</taxon>
        <taxon>Plakobranchidae</taxon>
        <taxon>Plakobranchus</taxon>
    </lineage>
</organism>